<dbReference type="AlphaFoldDB" id="A0A2T0M5I6"/>
<dbReference type="PROSITE" id="PS51755">
    <property type="entry name" value="OMPR_PHOB"/>
    <property type="match status" value="1"/>
</dbReference>
<accession>A0A2T0M5I6</accession>
<dbReference type="InterPro" id="IPR016032">
    <property type="entry name" value="Sig_transdc_resp-reg_C-effctor"/>
</dbReference>
<dbReference type="InterPro" id="IPR041664">
    <property type="entry name" value="AAA_16"/>
</dbReference>
<organism evidence="6 7">
    <name type="scientific">Nonomuraea fuscirosea</name>
    <dbReference type="NCBI Taxonomy" id="1291556"/>
    <lineage>
        <taxon>Bacteria</taxon>
        <taxon>Bacillati</taxon>
        <taxon>Actinomycetota</taxon>
        <taxon>Actinomycetes</taxon>
        <taxon>Streptosporangiales</taxon>
        <taxon>Streptosporangiaceae</taxon>
        <taxon>Nonomuraea</taxon>
    </lineage>
</organism>
<dbReference type="Proteomes" id="UP000238312">
    <property type="component" value="Unassembled WGS sequence"/>
</dbReference>
<evidence type="ECO:0000256" key="2">
    <source>
        <dbReference type="ARBA" id="ARBA00023125"/>
    </source>
</evidence>
<evidence type="ECO:0000313" key="7">
    <source>
        <dbReference type="Proteomes" id="UP000238312"/>
    </source>
</evidence>
<dbReference type="Pfam" id="PF03704">
    <property type="entry name" value="BTAD"/>
    <property type="match status" value="1"/>
</dbReference>
<dbReference type="InterPro" id="IPR036388">
    <property type="entry name" value="WH-like_DNA-bd_sf"/>
</dbReference>
<dbReference type="SMART" id="SM00862">
    <property type="entry name" value="Trans_reg_C"/>
    <property type="match status" value="1"/>
</dbReference>
<dbReference type="Pfam" id="PF00486">
    <property type="entry name" value="Trans_reg_C"/>
    <property type="match status" value="1"/>
</dbReference>
<dbReference type="RefSeq" id="WP_106251764.1">
    <property type="nucleotide sequence ID" value="NZ_PVNG01000031.1"/>
</dbReference>
<dbReference type="GO" id="GO:0003677">
    <property type="term" value="F:DNA binding"/>
    <property type="evidence" value="ECO:0007669"/>
    <property type="project" value="UniProtKB-UniRule"/>
</dbReference>
<feature type="domain" description="OmpR/PhoB-type" evidence="5">
    <location>
        <begin position="1"/>
        <end position="91"/>
    </location>
</feature>
<keyword evidence="2 3" id="KW-0238">DNA-binding</keyword>
<evidence type="ECO:0000256" key="1">
    <source>
        <dbReference type="ARBA" id="ARBA00005820"/>
    </source>
</evidence>
<dbReference type="CDD" id="cd15831">
    <property type="entry name" value="BTAD"/>
    <property type="match status" value="1"/>
</dbReference>
<dbReference type="SUPFAM" id="SSF48452">
    <property type="entry name" value="TPR-like"/>
    <property type="match status" value="2"/>
</dbReference>
<dbReference type="Gene3D" id="1.25.40.10">
    <property type="entry name" value="Tetratricopeptide repeat domain"/>
    <property type="match status" value="2"/>
</dbReference>
<name>A0A2T0M5I6_9ACTN</name>
<comment type="similarity">
    <text evidence="1">Belongs to the AfsR/DnrI/RedD regulatory family.</text>
</comment>
<dbReference type="SUPFAM" id="SSF52540">
    <property type="entry name" value="P-loop containing nucleoside triphosphate hydrolases"/>
    <property type="match status" value="1"/>
</dbReference>
<dbReference type="PANTHER" id="PTHR47691:SF3">
    <property type="entry name" value="HTH-TYPE TRANSCRIPTIONAL REGULATOR RV0890C-RELATED"/>
    <property type="match status" value="1"/>
</dbReference>
<dbReference type="GO" id="GO:0000160">
    <property type="term" value="P:phosphorelay signal transduction system"/>
    <property type="evidence" value="ECO:0007669"/>
    <property type="project" value="InterPro"/>
</dbReference>
<evidence type="ECO:0000256" key="4">
    <source>
        <dbReference type="SAM" id="MobiDB-lite"/>
    </source>
</evidence>
<reference evidence="6 7" key="1">
    <citation type="submission" date="2018-03" db="EMBL/GenBank/DDBJ databases">
        <title>Genomic Encyclopedia of Type Strains, Phase III (KMG-III): the genomes of soil and plant-associated and newly described type strains.</title>
        <authorList>
            <person name="Whitman W."/>
        </authorList>
    </citation>
    <scope>NUCLEOTIDE SEQUENCE [LARGE SCALE GENOMIC DNA]</scope>
    <source>
        <strain evidence="6 7">CGMCC 4.7104</strain>
    </source>
</reference>
<dbReference type="InterPro" id="IPR001867">
    <property type="entry name" value="OmpR/PhoB-type_DNA-bd"/>
</dbReference>
<dbReference type="InterPro" id="IPR005158">
    <property type="entry name" value="BTAD"/>
</dbReference>
<evidence type="ECO:0000256" key="3">
    <source>
        <dbReference type="PROSITE-ProRule" id="PRU01091"/>
    </source>
</evidence>
<evidence type="ECO:0000259" key="5">
    <source>
        <dbReference type="PROSITE" id="PS51755"/>
    </source>
</evidence>
<gene>
    <name evidence="6" type="ORF">B0I32_131106</name>
</gene>
<evidence type="ECO:0000313" key="6">
    <source>
        <dbReference type="EMBL" id="PRX52709.1"/>
    </source>
</evidence>
<protein>
    <submittedName>
        <fullName evidence="6">Putative ATPase</fullName>
    </submittedName>
</protein>
<dbReference type="InterPro" id="IPR027417">
    <property type="entry name" value="P-loop_NTPase"/>
</dbReference>
<dbReference type="Pfam" id="PF13191">
    <property type="entry name" value="AAA_16"/>
    <property type="match status" value="1"/>
</dbReference>
<dbReference type="SMART" id="SM01043">
    <property type="entry name" value="BTAD"/>
    <property type="match status" value="1"/>
</dbReference>
<dbReference type="InterPro" id="IPR011990">
    <property type="entry name" value="TPR-like_helical_dom_sf"/>
</dbReference>
<keyword evidence="7" id="KW-1185">Reference proteome</keyword>
<dbReference type="Gene3D" id="1.10.10.10">
    <property type="entry name" value="Winged helix-like DNA-binding domain superfamily/Winged helix DNA-binding domain"/>
    <property type="match status" value="1"/>
</dbReference>
<dbReference type="Gene3D" id="3.40.50.300">
    <property type="entry name" value="P-loop containing nucleotide triphosphate hydrolases"/>
    <property type="match status" value="1"/>
</dbReference>
<dbReference type="PANTHER" id="PTHR47691">
    <property type="entry name" value="REGULATOR-RELATED"/>
    <property type="match status" value="1"/>
</dbReference>
<dbReference type="EMBL" id="PVNG01000031">
    <property type="protein sequence ID" value="PRX52709.1"/>
    <property type="molecule type" value="Genomic_DNA"/>
</dbReference>
<feature type="region of interest" description="Disordered" evidence="4">
    <location>
        <begin position="384"/>
        <end position="403"/>
    </location>
</feature>
<dbReference type="OrthoDB" id="3194665at2"/>
<dbReference type="SUPFAM" id="SSF46894">
    <property type="entry name" value="C-terminal effector domain of the bipartite response regulators"/>
    <property type="match status" value="1"/>
</dbReference>
<dbReference type="GO" id="GO:0006355">
    <property type="term" value="P:regulation of DNA-templated transcription"/>
    <property type="evidence" value="ECO:0007669"/>
    <property type="project" value="InterPro"/>
</dbReference>
<comment type="caution">
    <text evidence="6">The sequence shown here is derived from an EMBL/GenBank/DDBJ whole genome shotgun (WGS) entry which is preliminary data.</text>
</comment>
<proteinExistence type="inferred from homology"/>
<sequence length="1090" mass="116481">MRIALLGPVRVLDDDARRVMLGGARSRALVARLALDAGRAVTSDALIDDLWDGAPPADAANALQALVSRLRKALRGVAVVESVPGGYRLAVLAADVDALRFEELAAGGGRELAAGRAEAAARLLGEALDLWSGQALADLPDLPFAGAAALRLADLRIHAAEDRFDAALRLGRHTEVLAELEDAGTRHPLRERLAGLRMRALYAAGRQADALAAYERTRAALAEELGVDPSAELRETHLAMLRGEFAAPGRAARGRLPARLTSFVGREEELDLLAGLLETARLVTVVGPGGAGKTRLALEAATRHRAHERGRVWFVPLAGVTAPERRPGAPGRAADAVLGGSGRPVEAVLGGSERSAEAVLGASERPADSVHGASERLAEAVLGAVSSRDSGPPGQRAAGRAEDPVERVADLLGAGEAVLVLDNCEHLLDAAAGFGRRLLDRLPYLTILATSREALAVTGETLCRLAPLAEPAAVRLFVDRARAVRPDFELDADTSGPVAEICRRLDGLPLALELAAARLRSMPVGQIARRLDDRFRLLTSGDRAALPRQRTLAAVVEWSWELLSEPEQALARRMSIFPDEAGVAAVEAVCADPDGDGPLPAEDVVYVLGSLVEKSIVQGDGRYRMLETVRVFAAERLRQAGERAATSARFVAFFRNLMEEQEPVLLTGAQVGAKDVIEGEYDNLVSALRVSIDDGDADSAWRLLGPLWLYWNARFDARAEAFLAEVLEFGDALPGQVLAAFTAMHRLANNSGSLPDPAEARAVIEDVHRTGAIDRYPMLAVIAIAPAYFLGFDDLLERELPRAMRHPHPWARAAAHWVDAFVLTDRGDWRGGAERLAVTLALFEGVGDRYGLAMTLMSLARVHSVEGDYGTAVAMAERAVALAAEFSAGEEVMYRSWLAGLRMRGGDQEGAAADVAAARRRVVRRAQPYSEIELLLRLADLHRRGGEVDRAERTLDRLEAFAREMSIPAEAAAGRVAAARLADRLADGAAGRARDLLPAAILAAFAARDPASAAEHLARLLLLEGDPAGAATALGTSQAIRGVFDRGEPELRDLVAELTARVGEQDYRAAYRRGAEMPRQEALNRLAELT</sequence>
<feature type="DNA-binding region" description="OmpR/PhoB-type" evidence="3">
    <location>
        <begin position="1"/>
        <end position="91"/>
    </location>
</feature>